<sequence length="164" mass="18071">MAFYSSSVDAPVHVGQPSAPSARSEKFLLFAVGKLNLALPIALVVKILPHGPTHGTGLSATGLVNLENRSVTMVDLYRRFFGVPQPPTAQTKQYFILTKNRSGEEFCLLVNNAPTLLDVLPQQIRQLPDSYRQNDTLQSASHVMLVEEKSEKLTVFLLDPDLLL</sequence>
<dbReference type="Pfam" id="PF01584">
    <property type="entry name" value="CheW"/>
    <property type="match status" value="1"/>
</dbReference>
<dbReference type="InterPro" id="IPR036061">
    <property type="entry name" value="CheW-like_dom_sf"/>
</dbReference>
<evidence type="ECO:0000313" key="3">
    <source>
        <dbReference type="Proteomes" id="UP000658720"/>
    </source>
</evidence>
<organism evidence="2 3">
    <name type="scientific">Synechocystis salina LEGE 00031</name>
    <dbReference type="NCBI Taxonomy" id="1828736"/>
    <lineage>
        <taxon>Bacteria</taxon>
        <taxon>Bacillati</taxon>
        <taxon>Cyanobacteriota</taxon>
        <taxon>Cyanophyceae</taxon>
        <taxon>Synechococcales</taxon>
        <taxon>Merismopediaceae</taxon>
        <taxon>Synechocystis</taxon>
    </lineage>
</organism>
<feature type="domain" description="CheW-like" evidence="1">
    <location>
        <begin position="24"/>
        <end position="164"/>
    </location>
</feature>
<dbReference type="PROSITE" id="PS50851">
    <property type="entry name" value="CHEW"/>
    <property type="match status" value="1"/>
</dbReference>
<gene>
    <name evidence="2" type="ORF">IQ217_18530</name>
</gene>
<protein>
    <submittedName>
        <fullName evidence="2">CheW domain-containing protein</fullName>
    </submittedName>
</protein>
<dbReference type="SMART" id="SM00260">
    <property type="entry name" value="CheW"/>
    <property type="match status" value="1"/>
</dbReference>
<dbReference type="Proteomes" id="UP000658720">
    <property type="component" value="Unassembled WGS sequence"/>
</dbReference>
<accession>A0ABR9VWP8</accession>
<dbReference type="CDD" id="cd00588">
    <property type="entry name" value="CheW_like"/>
    <property type="match status" value="1"/>
</dbReference>
<dbReference type="RefSeq" id="WP_194021377.1">
    <property type="nucleotide sequence ID" value="NZ_JADEVV010000097.1"/>
</dbReference>
<evidence type="ECO:0000259" key="1">
    <source>
        <dbReference type="PROSITE" id="PS50851"/>
    </source>
</evidence>
<dbReference type="Gene3D" id="2.30.30.40">
    <property type="entry name" value="SH3 Domains"/>
    <property type="match status" value="1"/>
</dbReference>
<proteinExistence type="predicted"/>
<name>A0ABR9VWP8_9SYNC</name>
<dbReference type="SUPFAM" id="SSF50341">
    <property type="entry name" value="CheW-like"/>
    <property type="match status" value="1"/>
</dbReference>
<evidence type="ECO:0000313" key="2">
    <source>
        <dbReference type="EMBL" id="MBE9255784.1"/>
    </source>
</evidence>
<keyword evidence="3" id="KW-1185">Reference proteome</keyword>
<dbReference type="InterPro" id="IPR002545">
    <property type="entry name" value="CheW-lke_dom"/>
</dbReference>
<comment type="caution">
    <text evidence="2">The sequence shown here is derived from an EMBL/GenBank/DDBJ whole genome shotgun (WGS) entry which is preliminary data.</text>
</comment>
<reference evidence="2 3" key="1">
    <citation type="submission" date="2020-10" db="EMBL/GenBank/DDBJ databases">
        <authorList>
            <person name="Castelo-Branco R."/>
            <person name="Eusebio N."/>
            <person name="Adriana R."/>
            <person name="Vieira A."/>
            <person name="Brugerolle De Fraissinette N."/>
            <person name="Rezende De Castro R."/>
            <person name="Schneider M.P."/>
            <person name="Vasconcelos V."/>
            <person name="Leao P.N."/>
        </authorList>
    </citation>
    <scope>NUCLEOTIDE SEQUENCE [LARGE SCALE GENOMIC DNA]</scope>
    <source>
        <strain evidence="2 3">LEGE 00031</strain>
    </source>
</reference>
<dbReference type="EMBL" id="JADEVV010000097">
    <property type="protein sequence ID" value="MBE9255784.1"/>
    <property type="molecule type" value="Genomic_DNA"/>
</dbReference>
<dbReference type="Gene3D" id="2.40.50.180">
    <property type="entry name" value="CheA-289, Domain 4"/>
    <property type="match status" value="1"/>
</dbReference>